<evidence type="ECO:0000313" key="2">
    <source>
        <dbReference type="EMBL" id="QNE36807.1"/>
    </source>
</evidence>
<evidence type="ECO:0000313" key="3">
    <source>
        <dbReference type="Proteomes" id="UP000515511"/>
    </source>
</evidence>
<reference evidence="3" key="1">
    <citation type="submission" date="2019-09" db="EMBL/GenBank/DDBJ databases">
        <title>Antimicrobial potential of Antarctic Bacteria.</title>
        <authorList>
            <person name="Benaud N."/>
            <person name="Edwards R.J."/>
            <person name="Ferrari B.C."/>
        </authorList>
    </citation>
    <scope>NUCLEOTIDE SEQUENCE [LARGE SCALE GENOMIC DNA]</scope>
    <source>
        <strain evidence="3">INR9</strain>
    </source>
</reference>
<protein>
    <submittedName>
        <fullName evidence="2">Helix-turn-helix domain-containing protein</fullName>
    </submittedName>
</protein>
<dbReference type="RefSeq" id="WP_185276246.1">
    <property type="nucleotide sequence ID" value="NZ_CP043641.1"/>
</dbReference>
<dbReference type="Proteomes" id="UP000515511">
    <property type="component" value="Chromosome"/>
</dbReference>
<name>A0A7G6YE92_9MICO</name>
<dbReference type="Pfam" id="PF01381">
    <property type="entry name" value="HTH_3"/>
    <property type="match status" value="1"/>
</dbReference>
<dbReference type="AlphaFoldDB" id="A0A7G6YE92"/>
<proteinExistence type="predicted"/>
<organism evidence="2 3">
    <name type="scientific">Leifsonia shinshuensis</name>
    <dbReference type="NCBI Taxonomy" id="150026"/>
    <lineage>
        <taxon>Bacteria</taxon>
        <taxon>Bacillati</taxon>
        <taxon>Actinomycetota</taxon>
        <taxon>Actinomycetes</taxon>
        <taxon>Micrococcales</taxon>
        <taxon>Microbacteriaceae</taxon>
        <taxon>Leifsonia</taxon>
    </lineage>
</organism>
<gene>
    <name evidence="2" type="ORF">F1C12_17915</name>
</gene>
<evidence type="ECO:0000259" key="1">
    <source>
        <dbReference type="PROSITE" id="PS50943"/>
    </source>
</evidence>
<dbReference type="GO" id="GO:0003677">
    <property type="term" value="F:DNA binding"/>
    <property type="evidence" value="ECO:0007669"/>
    <property type="project" value="InterPro"/>
</dbReference>
<sequence length="193" mass="20676">MTIQSSLKQARVRAGLSLSDAAKKSGIQRSNIAAIENGRRDPTASTIQKIANAARVRLIPVTSDGKTTVAEASAVLADAVQQNNIRRAYRVLAQVANDLTAPNPADRFVLAIEPPAQISPEWDAALAGVTEWRLSQAQLPLPSWVVDEHGNQGWNWTPPLSAASSFIPVDIENVPGPLRKRGVLIEADEFASA</sequence>
<dbReference type="EMBL" id="CP043641">
    <property type="protein sequence ID" value="QNE36807.1"/>
    <property type="molecule type" value="Genomic_DNA"/>
</dbReference>
<dbReference type="SUPFAM" id="SSF47413">
    <property type="entry name" value="lambda repressor-like DNA-binding domains"/>
    <property type="match status" value="1"/>
</dbReference>
<dbReference type="InterPro" id="IPR001387">
    <property type="entry name" value="Cro/C1-type_HTH"/>
</dbReference>
<dbReference type="InterPro" id="IPR010982">
    <property type="entry name" value="Lambda_DNA-bd_dom_sf"/>
</dbReference>
<feature type="domain" description="HTH cro/C1-type" evidence="1">
    <location>
        <begin position="7"/>
        <end position="61"/>
    </location>
</feature>
<accession>A0A7G6YE92</accession>
<dbReference type="SMART" id="SM00530">
    <property type="entry name" value="HTH_XRE"/>
    <property type="match status" value="1"/>
</dbReference>
<dbReference type="CDD" id="cd00093">
    <property type="entry name" value="HTH_XRE"/>
    <property type="match status" value="1"/>
</dbReference>
<dbReference type="PROSITE" id="PS50943">
    <property type="entry name" value="HTH_CROC1"/>
    <property type="match status" value="1"/>
</dbReference>
<dbReference type="Gene3D" id="1.10.260.40">
    <property type="entry name" value="lambda repressor-like DNA-binding domains"/>
    <property type="match status" value="1"/>
</dbReference>
<dbReference type="KEGG" id="lse:F1C12_17915"/>